<dbReference type="EMBL" id="JAHGAW010000007">
    <property type="protein sequence ID" value="MBT2187591.1"/>
    <property type="molecule type" value="Genomic_DNA"/>
</dbReference>
<evidence type="ECO:0000313" key="2">
    <source>
        <dbReference type="EMBL" id="MBT2187591.1"/>
    </source>
</evidence>
<comment type="caution">
    <text evidence="2">The sequence shown here is derived from an EMBL/GenBank/DDBJ whole genome shotgun (WGS) entry which is preliminary data.</text>
</comment>
<name>A0A9X1IRK8_9SPHN</name>
<reference evidence="2" key="1">
    <citation type="submission" date="2021-05" db="EMBL/GenBank/DDBJ databases">
        <title>Genome of Sphingobium sp. strain.</title>
        <authorList>
            <person name="Fan R."/>
        </authorList>
    </citation>
    <scope>NUCLEOTIDE SEQUENCE</scope>
    <source>
        <strain evidence="2">H33</strain>
    </source>
</reference>
<keyword evidence="3" id="KW-1185">Reference proteome</keyword>
<dbReference type="AlphaFoldDB" id="A0A9X1IRK8"/>
<evidence type="ECO:0000313" key="3">
    <source>
        <dbReference type="Proteomes" id="UP001138757"/>
    </source>
</evidence>
<proteinExistence type="predicted"/>
<dbReference type="Proteomes" id="UP001138757">
    <property type="component" value="Unassembled WGS sequence"/>
</dbReference>
<organism evidence="2 3">
    <name type="scientific">Sphingobium nicotianae</name>
    <dbReference type="NCBI Taxonomy" id="2782607"/>
    <lineage>
        <taxon>Bacteria</taxon>
        <taxon>Pseudomonadati</taxon>
        <taxon>Pseudomonadota</taxon>
        <taxon>Alphaproteobacteria</taxon>
        <taxon>Sphingomonadales</taxon>
        <taxon>Sphingomonadaceae</taxon>
        <taxon>Sphingobium</taxon>
    </lineage>
</organism>
<evidence type="ECO:0000256" key="1">
    <source>
        <dbReference type="SAM" id="MobiDB-lite"/>
    </source>
</evidence>
<sequence length="165" mass="16490">MQVALRRLIIVGAISLFGGTAGVTLGNFVARGPKLSGADELANYSSPLMADAAPTHAVDPDPDIAARIAGPSHYDCTGCDASPYNDTIGGNVAIASTAPLPPYHAEESPAPAARREVPGTAVRRGDPPGSAEPAAFLASPAGPPPIVAPSVAVALPQTPPRNGGQ</sequence>
<dbReference type="RefSeq" id="WP_214623697.1">
    <property type="nucleotide sequence ID" value="NZ_JAHGAW010000007.1"/>
</dbReference>
<gene>
    <name evidence="2" type="ORF">KK488_11625</name>
</gene>
<protein>
    <submittedName>
        <fullName evidence="2">Uncharacterized protein</fullName>
    </submittedName>
</protein>
<feature type="region of interest" description="Disordered" evidence="1">
    <location>
        <begin position="99"/>
        <end position="165"/>
    </location>
</feature>
<accession>A0A9X1IRK8</accession>